<dbReference type="Proteomes" id="UP000031184">
    <property type="component" value="Unassembled WGS sequence"/>
</dbReference>
<reference evidence="2 3" key="1">
    <citation type="submission" date="2013-08" db="EMBL/GenBank/DDBJ databases">
        <title>An opportunistic ruminal bacterium that causes liver abscesses in cattle.</title>
        <authorList>
            <person name="Benahmed F.H."/>
            <person name="Rasmussen M."/>
            <person name="Harbottle H."/>
            <person name="Soppet D."/>
            <person name="Nagaraja T.G."/>
            <person name="Davidson M."/>
        </authorList>
    </citation>
    <scope>NUCLEOTIDE SEQUENCE [LARGE SCALE GENOMIC DNA]</scope>
    <source>
        <strain evidence="2 3">B35</strain>
    </source>
</reference>
<evidence type="ECO:0000256" key="1">
    <source>
        <dbReference type="SAM" id="Phobius"/>
    </source>
</evidence>
<name>A0A0B4FR94_9FUSO</name>
<keyword evidence="1" id="KW-0812">Transmembrane</keyword>
<keyword evidence="1" id="KW-1133">Transmembrane helix</keyword>
<dbReference type="AlphaFoldDB" id="A0A0B4FR94"/>
<accession>A0A0B4FR94</accession>
<feature type="transmembrane region" description="Helical" evidence="1">
    <location>
        <begin position="52"/>
        <end position="70"/>
    </location>
</feature>
<organism evidence="2 3">
    <name type="scientific">Fusobacterium necrophorum subsp. funduliforme B35</name>
    <dbReference type="NCBI Taxonomy" id="1226633"/>
    <lineage>
        <taxon>Bacteria</taxon>
        <taxon>Fusobacteriati</taxon>
        <taxon>Fusobacteriota</taxon>
        <taxon>Fusobacteriia</taxon>
        <taxon>Fusobacteriales</taxon>
        <taxon>Fusobacteriaceae</taxon>
        <taxon>Fusobacterium</taxon>
    </lineage>
</organism>
<gene>
    <name evidence="2" type="ORF">C095_02145</name>
</gene>
<sequence>MNLIASIGQEEEKKIIGRIGGNVPCFFLIKKRQLKSIDFIWFFKIRIIRKNFSLSLFPMNMALCLIGIYIQTAQ</sequence>
<proteinExistence type="predicted"/>
<comment type="caution">
    <text evidence="2">The sequence shown here is derived from an EMBL/GenBank/DDBJ whole genome shotgun (WGS) entry which is preliminary data.</text>
</comment>
<protein>
    <submittedName>
        <fullName evidence="2">Uncharacterized protein</fullName>
    </submittedName>
</protein>
<keyword evidence="1" id="KW-0472">Membrane</keyword>
<dbReference type="EMBL" id="AUZI01000010">
    <property type="protein sequence ID" value="KID49947.1"/>
    <property type="molecule type" value="Genomic_DNA"/>
</dbReference>
<evidence type="ECO:0000313" key="3">
    <source>
        <dbReference type="Proteomes" id="UP000031184"/>
    </source>
</evidence>
<evidence type="ECO:0000313" key="2">
    <source>
        <dbReference type="EMBL" id="KID49947.1"/>
    </source>
</evidence>